<keyword evidence="2" id="KW-0812">Transmembrane</keyword>
<evidence type="ECO:0000256" key="2">
    <source>
        <dbReference type="SAM" id="Phobius"/>
    </source>
</evidence>
<proteinExistence type="predicted"/>
<dbReference type="PANTHER" id="PTHR34351">
    <property type="entry name" value="SLR1927 PROTEIN-RELATED"/>
    <property type="match status" value="1"/>
</dbReference>
<evidence type="ECO:0000313" key="4">
    <source>
        <dbReference type="Proteomes" id="UP000064201"/>
    </source>
</evidence>
<keyword evidence="2" id="KW-0472">Membrane</keyword>
<dbReference type="KEGG" id="tvr:TVD_05565"/>
<feature type="transmembrane region" description="Helical" evidence="2">
    <location>
        <begin position="74"/>
        <end position="93"/>
    </location>
</feature>
<dbReference type="AlphaFoldDB" id="A0A0G3G374"/>
<dbReference type="EMBL" id="CP011367">
    <property type="protein sequence ID" value="AKJ94864.1"/>
    <property type="molecule type" value="Genomic_DNA"/>
</dbReference>
<evidence type="ECO:0000313" key="3">
    <source>
        <dbReference type="EMBL" id="AKJ94864.1"/>
    </source>
</evidence>
<dbReference type="STRING" id="106634.TVD_05565"/>
<keyword evidence="4" id="KW-1185">Reference proteome</keyword>
<dbReference type="RefSeq" id="WP_047251029.1">
    <property type="nucleotide sequence ID" value="NZ_CP011367.1"/>
</dbReference>
<evidence type="ECO:0000256" key="1">
    <source>
        <dbReference type="SAM" id="MobiDB-lite"/>
    </source>
</evidence>
<feature type="compositionally biased region" description="Basic and acidic residues" evidence="1">
    <location>
        <begin position="216"/>
        <end position="225"/>
    </location>
</feature>
<sequence>MRPDSVTGPARSRGRMARLRDDAIRWITRRHAHDGDQAHLGRDRIYILPTRAGYTLFGIILVMLLGSINYSNNMAFLLTFLLVGIGHNAMWYTHRNLLGLQVSTLPVPAVFAGQPLTLPLRLSETAGRAREALVLRIGTHTSAPFPVPAQGTHTAQLELPGLARGVYRLPRQRLDTRYPLGILEVWSWLTLAPEIVVYPAPIDPGHTAGDDGEEAAGAHDRREGDAPDQIRPYRTGDPPGRIVWKAFARSGKLHVREFASGQGDRLWLEWGAMPASDTETRLSMLCHQVLAAHAEGRVFGLRLPDQALEPAQGVIHRDHCLHALARFRSTPVEMNPEPGP</sequence>
<organism evidence="3 4">
    <name type="scientific">Thioalkalivibrio versutus</name>
    <dbReference type="NCBI Taxonomy" id="106634"/>
    <lineage>
        <taxon>Bacteria</taxon>
        <taxon>Pseudomonadati</taxon>
        <taxon>Pseudomonadota</taxon>
        <taxon>Gammaproteobacteria</taxon>
        <taxon>Chromatiales</taxon>
        <taxon>Ectothiorhodospiraceae</taxon>
        <taxon>Thioalkalivibrio</taxon>
    </lineage>
</organism>
<reference evidence="3 4" key="1">
    <citation type="submission" date="2015-04" db="EMBL/GenBank/DDBJ databases">
        <title>Complete Sequence for the Genome of the Thioalkalivibrio versutus D301.</title>
        <authorList>
            <person name="Mu T."/>
            <person name="Zhou J."/>
            <person name="Xu X."/>
        </authorList>
    </citation>
    <scope>NUCLEOTIDE SEQUENCE [LARGE SCALE GENOMIC DNA]</scope>
    <source>
        <strain evidence="3 4">D301</strain>
    </source>
</reference>
<feature type="transmembrane region" description="Helical" evidence="2">
    <location>
        <begin position="52"/>
        <end position="68"/>
    </location>
</feature>
<dbReference type="PANTHER" id="PTHR34351:SF1">
    <property type="entry name" value="SLR1927 PROTEIN"/>
    <property type="match status" value="1"/>
</dbReference>
<dbReference type="Proteomes" id="UP000064201">
    <property type="component" value="Chromosome"/>
</dbReference>
<feature type="region of interest" description="Disordered" evidence="1">
    <location>
        <begin position="203"/>
        <end position="237"/>
    </location>
</feature>
<protein>
    <submittedName>
        <fullName evidence="3">Uncharacterized protein</fullName>
    </submittedName>
</protein>
<dbReference type="PATRIC" id="fig|106634.4.peg.1137"/>
<dbReference type="OrthoDB" id="5298497at2"/>
<accession>A0A0G3G374</accession>
<gene>
    <name evidence="3" type="ORF">TVD_05565</name>
</gene>
<keyword evidence="2" id="KW-1133">Transmembrane helix</keyword>
<name>A0A0G3G374_9GAMM</name>